<proteinExistence type="predicted"/>
<accession>A0ABY4HGN0</accession>
<reference evidence="2" key="1">
    <citation type="submission" date="2022-04" db="EMBL/GenBank/DDBJ databases">
        <title>Halobacillus sp. isolated from saltern.</title>
        <authorList>
            <person name="Won M."/>
            <person name="Lee C.-M."/>
            <person name="Woen H.-Y."/>
            <person name="Kwon S.-W."/>
        </authorList>
    </citation>
    <scope>NUCLEOTIDE SEQUENCE</scope>
    <source>
        <strain evidence="2">SSHM10-5</strain>
        <plasmid evidence="2">unnamed1</plasmid>
    </source>
</reference>
<keyword evidence="2" id="KW-0614">Plasmid</keyword>
<protein>
    <submittedName>
        <fullName evidence="2">Uncharacterized protein</fullName>
    </submittedName>
</protein>
<keyword evidence="1" id="KW-1133">Transmembrane helix</keyword>
<evidence type="ECO:0000256" key="1">
    <source>
        <dbReference type="SAM" id="Phobius"/>
    </source>
</evidence>
<dbReference type="Proteomes" id="UP000830326">
    <property type="component" value="Plasmid unnamed1"/>
</dbReference>
<geneLocation type="plasmid" evidence="2 3">
    <name>unnamed1</name>
</geneLocation>
<keyword evidence="1" id="KW-0812">Transmembrane</keyword>
<dbReference type="RefSeq" id="WP_245036163.1">
    <property type="nucleotide sequence ID" value="NZ_CP095076.1"/>
</dbReference>
<keyword evidence="1" id="KW-0472">Membrane</keyword>
<keyword evidence="3" id="KW-1185">Reference proteome</keyword>
<gene>
    <name evidence="2" type="ORF">MUO15_21230</name>
</gene>
<organism evidence="2 3">
    <name type="scientific">Halobacillus amylolyticus</name>
    <dbReference type="NCBI Taxonomy" id="2932259"/>
    <lineage>
        <taxon>Bacteria</taxon>
        <taxon>Bacillati</taxon>
        <taxon>Bacillota</taxon>
        <taxon>Bacilli</taxon>
        <taxon>Bacillales</taxon>
        <taxon>Bacillaceae</taxon>
        <taxon>Halobacillus</taxon>
    </lineage>
</organism>
<evidence type="ECO:0000313" key="2">
    <source>
        <dbReference type="EMBL" id="UOR14081.1"/>
    </source>
</evidence>
<dbReference type="EMBL" id="CP095076">
    <property type="protein sequence ID" value="UOR14081.1"/>
    <property type="molecule type" value="Genomic_DNA"/>
</dbReference>
<name>A0ABY4HGN0_9BACI</name>
<evidence type="ECO:0000313" key="3">
    <source>
        <dbReference type="Proteomes" id="UP000830326"/>
    </source>
</evidence>
<feature type="transmembrane region" description="Helical" evidence="1">
    <location>
        <begin position="6"/>
        <end position="27"/>
    </location>
</feature>
<sequence length="180" mass="21007">MLKHLNLLSIILIFLLVIVSIFFFNFYTKYGDLQAKNQELSRQVTELKTTASMNQEVYTKTEEYLSALMEGNAKSYMTESYLNKTENMERGMSHERAELEEIDIYNISVRQQEKGTYLVYAIYKASLGGVDVEVEDPSQYTTYFLMSKVTFVQENGELKVNNHDLRPIENSLKFFNELEK</sequence>